<proteinExistence type="predicted"/>
<accession>A0ABQ5NHN4</accession>
<comment type="caution">
    <text evidence="4">The sequence shown here is derived from an EMBL/GenBank/DDBJ whole genome shotgun (WGS) entry which is preliminary data.</text>
</comment>
<evidence type="ECO:0000313" key="4">
    <source>
        <dbReference type="EMBL" id="GLC87867.1"/>
    </source>
</evidence>
<protein>
    <recommendedName>
        <fullName evidence="3">SLH domain-containing protein</fullName>
    </recommendedName>
</protein>
<organism evidence="4 5">
    <name type="scientific">Lysinibacillus piscis</name>
    <dbReference type="NCBI Taxonomy" id="2518931"/>
    <lineage>
        <taxon>Bacteria</taxon>
        <taxon>Bacillati</taxon>
        <taxon>Bacillota</taxon>
        <taxon>Bacilli</taxon>
        <taxon>Bacillales</taxon>
        <taxon>Bacillaceae</taxon>
        <taxon>Lysinibacillus</taxon>
    </lineage>
</organism>
<dbReference type="PANTHER" id="PTHR43308:SF5">
    <property type="entry name" value="S-LAYER PROTEIN _ PEPTIDOGLYCAN ENDO-BETA-N-ACETYLGLUCOSAMINIDASE"/>
    <property type="match status" value="1"/>
</dbReference>
<gene>
    <name evidence="4" type="ORF">LYSBPC_09940</name>
</gene>
<keyword evidence="1 2" id="KW-0732">Signal</keyword>
<evidence type="ECO:0000313" key="5">
    <source>
        <dbReference type="Proteomes" id="UP001065593"/>
    </source>
</evidence>
<sequence>MMKKRALFQGALIAALTTSAIVAVPAQAAEGFTDVDYTKDYGAAVKDLTARGIIKGYTDGTFKPFANVTRGQVAKILAGLLQLDTKNVENPQFTDVQPSDEYYGAIAALANAGIVGAFADGRFGADMMITRGQLASMLTAAYELDSYSDEARLPFTDIEKYSDAYYAVLPLFEHEITKGLTPTLFGLNEKVTRAQLTLFISRIEAMQAKRVFSTFTAATLKAKYVEAYSANNLTEDGQEIFRIYQDSNQVKIEALQEGAGYFMLIGYNFDKDENYEVVESQKYKVTVIKVDGQLKIDCQPTDELTPGAVTFWEEELGINPKTIKLTTLDGHAVSEKVYTYAPMNFDGWDEETIPKGGSYELNLLQAGDYIATVSDDQGKTVRVGIKAESDGYDLYTSAAIEKDSVFISTKEIGFTVKEFKMEQYSGAMYDHKIIEVTQSADGLTIKKIGKGDSMFAIRLDGAKGEKLYVQGMMFEVSGVTSLYYELMTQEQMENPIY</sequence>
<name>A0ABQ5NHN4_9BACI</name>
<evidence type="ECO:0000256" key="2">
    <source>
        <dbReference type="SAM" id="SignalP"/>
    </source>
</evidence>
<evidence type="ECO:0000259" key="3">
    <source>
        <dbReference type="PROSITE" id="PS51272"/>
    </source>
</evidence>
<dbReference type="RefSeq" id="WP_264987582.1">
    <property type="nucleotide sequence ID" value="NZ_BRZA01000001.1"/>
</dbReference>
<dbReference type="PANTHER" id="PTHR43308">
    <property type="entry name" value="OUTER MEMBRANE PROTEIN ALPHA-RELATED"/>
    <property type="match status" value="1"/>
</dbReference>
<keyword evidence="5" id="KW-1185">Reference proteome</keyword>
<feature type="signal peptide" evidence="2">
    <location>
        <begin position="1"/>
        <end position="28"/>
    </location>
</feature>
<dbReference type="InterPro" id="IPR051465">
    <property type="entry name" value="Cell_Envelope_Struct_Comp"/>
</dbReference>
<reference evidence="4" key="1">
    <citation type="submission" date="2022-08" db="EMBL/GenBank/DDBJ databases">
        <title>Draft genome sequence of Lysinibacillus sp. strain KH24.</title>
        <authorList>
            <person name="Kanbe H."/>
            <person name="Itoh H."/>
        </authorList>
    </citation>
    <scope>NUCLEOTIDE SEQUENCE</scope>
    <source>
        <strain evidence="4">KH24</strain>
    </source>
</reference>
<evidence type="ECO:0000256" key="1">
    <source>
        <dbReference type="ARBA" id="ARBA00022729"/>
    </source>
</evidence>
<dbReference type="EMBL" id="BRZA01000001">
    <property type="protein sequence ID" value="GLC87867.1"/>
    <property type="molecule type" value="Genomic_DNA"/>
</dbReference>
<feature type="domain" description="SLH" evidence="3">
    <location>
        <begin position="92"/>
        <end position="152"/>
    </location>
</feature>
<feature type="domain" description="SLH" evidence="3">
    <location>
        <begin position="28"/>
        <end position="91"/>
    </location>
</feature>
<dbReference type="InterPro" id="IPR001119">
    <property type="entry name" value="SLH_dom"/>
</dbReference>
<feature type="chain" id="PRO_5045709819" description="SLH domain-containing protein" evidence="2">
    <location>
        <begin position="29"/>
        <end position="497"/>
    </location>
</feature>
<dbReference type="Pfam" id="PF00395">
    <property type="entry name" value="SLH"/>
    <property type="match status" value="3"/>
</dbReference>
<dbReference type="Proteomes" id="UP001065593">
    <property type="component" value="Unassembled WGS sequence"/>
</dbReference>
<dbReference type="PROSITE" id="PS51272">
    <property type="entry name" value="SLH"/>
    <property type="match status" value="2"/>
</dbReference>